<dbReference type="InterPro" id="IPR003615">
    <property type="entry name" value="HNH_nuc"/>
</dbReference>
<reference evidence="2" key="1">
    <citation type="journal article" date="2017" name="Science">
        <title>Giant viruses with an expanded complement of translation system components.</title>
        <authorList>
            <person name="Schulz F."/>
            <person name="Yutin N."/>
            <person name="Ivanova N.N."/>
            <person name="Ortega D.R."/>
            <person name="Lee T.K."/>
            <person name="Vierheilig J."/>
            <person name="Daims H."/>
            <person name="Horn M."/>
            <person name="Wagner M."/>
            <person name="Jensen G.J."/>
            <person name="Kyrpides N.C."/>
            <person name="Koonin E.V."/>
            <person name="Woyke T."/>
        </authorList>
    </citation>
    <scope>NUCLEOTIDE SEQUENCE</scope>
    <source>
        <strain evidence="2">CTV1</strain>
    </source>
</reference>
<proteinExistence type="predicted"/>
<dbReference type="GO" id="GO:0004519">
    <property type="term" value="F:endonuclease activity"/>
    <property type="evidence" value="ECO:0007669"/>
    <property type="project" value="UniProtKB-KW"/>
</dbReference>
<dbReference type="Pfam" id="PF13391">
    <property type="entry name" value="HNH_2"/>
    <property type="match status" value="1"/>
</dbReference>
<evidence type="ECO:0000259" key="1">
    <source>
        <dbReference type="Pfam" id="PF13391"/>
    </source>
</evidence>
<dbReference type="EMBL" id="KY684083">
    <property type="protein sequence ID" value="ARF08482.1"/>
    <property type="molecule type" value="Genomic_DNA"/>
</dbReference>
<feature type="domain" description="HNH nuclease" evidence="1">
    <location>
        <begin position="71"/>
        <end position="122"/>
    </location>
</feature>
<sequence>MDFSKLLDIIKKTPKEQILDKIDFLEKNYVLADIKYALYTVHGPNTIIEEREKRDGQINLRKQVLVRDKSCVITGHNSECCEVSHIKPFYDCNNEEKYDKNNALLLSSSYHKLFDKYYWSINPKTKKIEISNKVVDNSFPIFLYKDKKIKLNEEQLQYMKIHYKEFKRNNK</sequence>
<keyword evidence="2" id="KW-0540">Nuclease</keyword>
<evidence type="ECO:0000313" key="2">
    <source>
        <dbReference type="EMBL" id="ARF08482.1"/>
    </source>
</evidence>
<name>A0A1V0S9V2_9VIRU</name>
<protein>
    <submittedName>
        <fullName evidence="2">HNH endonuclease</fullName>
    </submittedName>
</protein>
<organism evidence="2">
    <name type="scientific">Catovirus CTV1</name>
    <dbReference type="NCBI Taxonomy" id="1977631"/>
    <lineage>
        <taxon>Viruses</taxon>
        <taxon>Varidnaviria</taxon>
        <taxon>Bamfordvirae</taxon>
        <taxon>Nucleocytoviricota</taxon>
        <taxon>Megaviricetes</taxon>
        <taxon>Imitervirales</taxon>
        <taxon>Mimiviridae</taxon>
        <taxon>Klosneuvirinae</taxon>
        <taxon>Catovirus</taxon>
    </lineage>
</organism>
<keyword evidence="2" id="KW-0255">Endonuclease</keyword>
<gene>
    <name evidence="2" type="ORF">Catovirus_1_532</name>
</gene>
<keyword evidence="2" id="KW-0378">Hydrolase</keyword>
<accession>A0A1V0S9V2</accession>